<accession>A0A9X0R4E4</accession>
<comment type="caution">
    <text evidence="1">The sequence shown here is derived from an EMBL/GenBank/DDBJ whole genome shotgun (WGS) entry which is preliminary data.</text>
</comment>
<keyword evidence="2" id="KW-1185">Reference proteome</keyword>
<evidence type="ECO:0000313" key="2">
    <source>
        <dbReference type="Proteomes" id="UP000600101"/>
    </source>
</evidence>
<gene>
    <name evidence="1" type="ORF">H7965_25655</name>
</gene>
<proteinExistence type="predicted"/>
<dbReference type="AlphaFoldDB" id="A0A9X0R4E4"/>
<evidence type="ECO:0000313" key="1">
    <source>
        <dbReference type="EMBL" id="MBC4018653.1"/>
    </source>
</evidence>
<dbReference type="Proteomes" id="UP000600101">
    <property type="component" value="Unassembled WGS sequence"/>
</dbReference>
<reference evidence="1" key="1">
    <citation type="submission" date="2020-08" db="EMBL/GenBank/DDBJ databases">
        <authorList>
            <person name="Hu Y."/>
            <person name="Nguyen S.V."/>
            <person name="Li F."/>
            <person name="Fanning S."/>
        </authorList>
    </citation>
    <scope>NUCLEOTIDE SEQUENCE</scope>
    <source>
        <strain evidence="1">SYSU D8009</strain>
    </source>
</reference>
<protein>
    <submittedName>
        <fullName evidence="1">Uncharacterized protein</fullName>
    </submittedName>
</protein>
<dbReference type="EMBL" id="JACOMF010000068">
    <property type="protein sequence ID" value="MBC4018653.1"/>
    <property type="molecule type" value="Genomic_DNA"/>
</dbReference>
<dbReference type="RefSeq" id="WP_186773398.1">
    <property type="nucleotide sequence ID" value="NZ_JACOMF010000068.1"/>
</dbReference>
<organism evidence="1 2">
    <name type="scientific">Siccirubricoccus deserti</name>
    <dbReference type="NCBI Taxonomy" id="2013562"/>
    <lineage>
        <taxon>Bacteria</taxon>
        <taxon>Pseudomonadati</taxon>
        <taxon>Pseudomonadota</taxon>
        <taxon>Alphaproteobacteria</taxon>
        <taxon>Acetobacterales</taxon>
        <taxon>Roseomonadaceae</taxon>
        <taxon>Siccirubricoccus</taxon>
    </lineage>
</organism>
<name>A0A9X0R4E4_9PROT</name>
<sequence length="377" mass="41180">MEHAEFERCLRRAYKRGAPQARPVRLPSPKGIRVSGDPSCATLHLSSAAVLGNMQEDASAFEGWALVLVAWCGVGRVLIDWDVPDSAALDSDPGHYQRFLYRVHRFAHLLGPDRVGVCREDRLSLLRVGLGQPAVFTVAGEPRIANHGAAPGNWRGLGEDALERWLTAPDSPACLRLMAGLGLRRIDRQFPVGIFAGKVAGANRVFPAARSAIDIIGIGENRALWLMELKAGRNAKVGALSELFFYSMAMHDALTDRGCWRFADPVVSVKSCIQPEDVQGCDRIEARLMEPPIHPLLDPETEAGRRVFGFLNDGAARLGWKVAYATLDLGQFLDPEPPGLTPLRPDTQSQTKTGCFHHEGQIGPASEALVRVSDDTR</sequence>